<keyword evidence="2" id="KW-1185">Reference proteome</keyword>
<evidence type="ECO:0000313" key="1">
    <source>
        <dbReference type="EMBL" id="GEN76062.1"/>
    </source>
</evidence>
<dbReference type="EMBL" id="BJYJ01000007">
    <property type="protein sequence ID" value="GEN76062.1"/>
    <property type="molecule type" value="Genomic_DNA"/>
</dbReference>
<protein>
    <submittedName>
        <fullName evidence="1">Uncharacterized protein</fullName>
    </submittedName>
</protein>
<evidence type="ECO:0000313" key="2">
    <source>
        <dbReference type="Proteomes" id="UP000321863"/>
    </source>
</evidence>
<accession>A0A511YLI4</accession>
<proteinExistence type="predicted"/>
<comment type="caution">
    <text evidence="1">The sequence shown here is derived from an EMBL/GenBank/DDBJ whole genome shotgun (WGS) entry which is preliminary data.</text>
</comment>
<gene>
    <name evidence="1" type="ORF">CHA01nite_18020</name>
</gene>
<name>A0A511YLI4_9FLAO</name>
<reference evidence="1 2" key="1">
    <citation type="submission" date="2019-07" db="EMBL/GenBank/DDBJ databases">
        <title>Whole genome shotgun sequence of Chryseobacterium hagamense NBRC 105253.</title>
        <authorList>
            <person name="Hosoyama A."/>
            <person name="Uohara A."/>
            <person name="Ohji S."/>
            <person name="Ichikawa N."/>
        </authorList>
    </citation>
    <scope>NUCLEOTIDE SEQUENCE [LARGE SCALE GENOMIC DNA]</scope>
    <source>
        <strain evidence="1 2">NBRC 105253</strain>
    </source>
</reference>
<sequence length="74" mass="8522">MLSSAKIMAGVNYLFPHKYLMDSDWDKISMGAIPLFAKADIRLAFETQLLRLVAPLNDTHALRFYKEMKTGRLF</sequence>
<dbReference type="Proteomes" id="UP000321863">
    <property type="component" value="Unassembled WGS sequence"/>
</dbReference>
<organism evidence="1 2">
    <name type="scientific">Chryseobacterium hagamense</name>
    <dbReference type="NCBI Taxonomy" id="395935"/>
    <lineage>
        <taxon>Bacteria</taxon>
        <taxon>Pseudomonadati</taxon>
        <taxon>Bacteroidota</taxon>
        <taxon>Flavobacteriia</taxon>
        <taxon>Flavobacteriales</taxon>
        <taxon>Weeksellaceae</taxon>
        <taxon>Chryseobacterium group</taxon>
        <taxon>Chryseobacterium</taxon>
    </lineage>
</organism>
<dbReference type="AlphaFoldDB" id="A0A511YLI4"/>